<dbReference type="Proteomes" id="UP000015105">
    <property type="component" value="Chromosome 2D"/>
</dbReference>
<evidence type="ECO:0000313" key="2">
    <source>
        <dbReference type="Proteomes" id="UP000015105"/>
    </source>
</evidence>
<sequence length="66" mass="7708">MTKTEKVGVKSRDACVVGSLFFYFLMRPTSYSLHWREKINVYASITFCYGAYVSICHHCTCPEFHF</sequence>
<reference evidence="2" key="1">
    <citation type="journal article" date="2014" name="Science">
        <title>Ancient hybridizations among the ancestral genomes of bread wheat.</title>
        <authorList>
            <consortium name="International Wheat Genome Sequencing Consortium,"/>
            <person name="Marcussen T."/>
            <person name="Sandve S.R."/>
            <person name="Heier L."/>
            <person name="Spannagl M."/>
            <person name="Pfeifer M."/>
            <person name="Jakobsen K.S."/>
            <person name="Wulff B.B."/>
            <person name="Steuernagel B."/>
            <person name="Mayer K.F."/>
            <person name="Olsen O.A."/>
        </authorList>
    </citation>
    <scope>NUCLEOTIDE SEQUENCE [LARGE SCALE GENOMIC DNA]</scope>
    <source>
        <strain evidence="2">cv. AL8/78</strain>
    </source>
</reference>
<reference evidence="2" key="2">
    <citation type="journal article" date="2017" name="Nat. Plants">
        <title>The Aegilops tauschii genome reveals multiple impacts of transposons.</title>
        <authorList>
            <person name="Zhao G."/>
            <person name="Zou C."/>
            <person name="Li K."/>
            <person name="Wang K."/>
            <person name="Li T."/>
            <person name="Gao L."/>
            <person name="Zhang X."/>
            <person name="Wang H."/>
            <person name="Yang Z."/>
            <person name="Liu X."/>
            <person name="Jiang W."/>
            <person name="Mao L."/>
            <person name="Kong X."/>
            <person name="Jiao Y."/>
            <person name="Jia J."/>
        </authorList>
    </citation>
    <scope>NUCLEOTIDE SEQUENCE [LARGE SCALE GENOMIC DNA]</scope>
    <source>
        <strain evidence="2">cv. AL8/78</strain>
    </source>
</reference>
<proteinExistence type="predicted"/>
<dbReference type="AlphaFoldDB" id="A0A453DGI4"/>
<organism evidence="1 2">
    <name type="scientific">Aegilops tauschii subsp. strangulata</name>
    <name type="common">Goatgrass</name>
    <dbReference type="NCBI Taxonomy" id="200361"/>
    <lineage>
        <taxon>Eukaryota</taxon>
        <taxon>Viridiplantae</taxon>
        <taxon>Streptophyta</taxon>
        <taxon>Embryophyta</taxon>
        <taxon>Tracheophyta</taxon>
        <taxon>Spermatophyta</taxon>
        <taxon>Magnoliopsida</taxon>
        <taxon>Liliopsida</taxon>
        <taxon>Poales</taxon>
        <taxon>Poaceae</taxon>
        <taxon>BOP clade</taxon>
        <taxon>Pooideae</taxon>
        <taxon>Triticodae</taxon>
        <taxon>Triticeae</taxon>
        <taxon>Triticinae</taxon>
        <taxon>Aegilops</taxon>
    </lineage>
</organism>
<reference evidence="1" key="3">
    <citation type="journal article" date="2017" name="Nature">
        <title>Genome sequence of the progenitor of the wheat D genome Aegilops tauschii.</title>
        <authorList>
            <person name="Luo M.C."/>
            <person name="Gu Y.Q."/>
            <person name="Puiu D."/>
            <person name="Wang H."/>
            <person name="Twardziok S.O."/>
            <person name="Deal K.R."/>
            <person name="Huo N."/>
            <person name="Zhu T."/>
            <person name="Wang L."/>
            <person name="Wang Y."/>
            <person name="McGuire P.E."/>
            <person name="Liu S."/>
            <person name="Long H."/>
            <person name="Ramasamy R.K."/>
            <person name="Rodriguez J.C."/>
            <person name="Van S.L."/>
            <person name="Yuan L."/>
            <person name="Wang Z."/>
            <person name="Xia Z."/>
            <person name="Xiao L."/>
            <person name="Anderson O.D."/>
            <person name="Ouyang S."/>
            <person name="Liang Y."/>
            <person name="Zimin A.V."/>
            <person name="Pertea G."/>
            <person name="Qi P."/>
            <person name="Bennetzen J.L."/>
            <person name="Dai X."/>
            <person name="Dawson M.W."/>
            <person name="Muller H.G."/>
            <person name="Kugler K."/>
            <person name="Rivarola-Duarte L."/>
            <person name="Spannagl M."/>
            <person name="Mayer K.F.X."/>
            <person name="Lu F.H."/>
            <person name="Bevan M.W."/>
            <person name="Leroy P."/>
            <person name="Li P."/>
            <person name="You F.M."/>
            <person name="Sun Q."/>
            <person name="Liu Z."/>
            <person name="Lyons E."/>
            <person name="Wicker T."/>
            <person name="Salzberg S.L."/>
            <person name="Devos K.M."/>
            <person name="Dvorak J."/>
        </authorList>
    </citation>
    <scope>NUCLEOTIDE SEQUENCE [LARGE SCALE GENOMIC DNA]</scope>
    <source>
        <strain evidence="1">cv. AL8/78</strain>
    </source>
</reference>
<accession>A0A453DGI4</accession>
<evidence type="ECO:0000313" key="1">
    <source>
        <dbReference type="EnsemblPlants" id="AET2Gv21235300.1"/>
    </source>
</evidence>
<dbReference type="EnsemblPlants" id="AET2Gv21235300.1">
    <property type="protein sequence ID" value="AET2Gv21235300.1"/>
    <property type="gene ID" value="AET2Gv21235300"/>
</dbReference>
<dbReference type="Gramene" id="AET2Gv21235300.1">
    <property type="protein sequence ID" value="AET2Gv21235300.1"/>
    <property type="gene ID" value="AET2Gv21235300"/>
</dbReference>
<protein>
    <submittedName>
        <fullName evidence="1">Uncharacterized protein</fullName>
    </submittedName>
</protein>
<name>A0A453DGI4_AEGTS</name>
<reference evidence="1" key="5">
    <citation type="journal article" date="2021" name="G3 (Bethesda)">
        <title>Aegilops tauschii genome assembly Aet v5.0 features greater sequence contiguity and improved annotation.</title>
        <authorList>
            <person name="Wang L."/>
            <person name="Zhu T."/>
            <person name="Rodriguez J.C."/>
            <person name="Deal K.R."/>
            <person name="Dubcovsky J."/>
            <person name="McGuire P.E."/>
            <person name="Lux T."/>
            <person name="Spannagl M."/>
            <person name="Mayer K.F.X."/>
            <person name="Baldrich P."/>
            <person name="Meyers B.C."/>
            <person name="Huo N."/>
            <person name="Gu Y.Q."/>
            <person name="Zhou H."/>
            <person name="Devos K.M."/>
            <person name="Bennetzen J.L."/>
            <person name="Unver T."/>
            <person name="Budak H."/>
            <person name="Gulick P.J."/>
            <person name="Galiba G."/>
            <person name="Kalapos B."/>
            <person name="Nelson D.R."/>
            <person name="Li P."/>
            <person name="You F.M."/>
            <person name="Luo M.C."/>
            <person name="Dvorak J."/>
        </authorList>
    </citation>
    <scope>NUCLEOTIDE SEQUENCE [LARGE SCALE GENOMIC DNA]</scope>
    <source>
        <strain evidence="1">cv. AL8/78</strain>
    </source>
</reference>
<keyword evidence="2" id="KW-1185">Reference proteome</keyword>
<reference evidence="1" key="4">
    <citation type="submission" date="2019-03" db="UniProtKB">
        <authorList>
            <consortium name="EnsemblPlants"/>
        </authorList>
    </citation>
    <scope>IDENTIFICATION</scope>
</reference>